<keyword evidence="1" id="KW-0472">Membrane</keyword>
<evidence type="ECO:0000313" key="3">
    <source>
        <dbReference type="Proteomes" id="UP000253562"/>
    </source>
</evidence>
<comment type="caution">
    <text evidence="2">The sequence shown here is derived from an EMBL/GenBank/DDBJ whole genome shotgun (WGS) entry which is preliminary data.</text>
</comment>
<keyword evidence="1" id="KW-0812">Transmembrane</keyword>
<dbReference type="EMBL" id="QPEX01000024">
    <property type="protein sequence ID" value="RCS49165.1"/>
    <property type="molecule type" value="Genomic_DNA"/>
</dbReference>
<gene>
    <name evidence="2" type="ORF">DTL42_11520</name>
</gene>
<sequence length="108" mass="12317">MSVIDNIGLNALKKCYQDIELHETPQEGDVTFTYHTYRGIFFWSIQDEHRVATTPEDALKLLKRLLHFNLTRGMLTLGMIFVPFLALGNYVAQKRSISKQIAASTNNS</sequence>
<organism evidence="2 3">
    <name type="scientific">Bremerella cremea</name>
    <dbReference type="NCBI Taxonomy" id="1031537"/>
    <lineage>
        <taxon>Bacteria</taxon>
        <taxon>Pseudomonadati</taxon>
        <taxon>Planctomycetota</taxon>
        <taxon>Planctomycetia</taxon>
        <taxon>Pirellulales</taxon>
        <taxon>Pirellulaceae</taxon>
        <taxon>Bremerella</taxon>
    </lineage>
</organism>
<dbReference type="AlphaFoldDB" id="A0A368KQK8"/>
<dbReference type="OrthoDB" id="286605at2"/>
<proteinExistence type="predicted"/>
<reference evidence="2 3" key="1">
    <citation type="submission" date="2018-07" db="EMBL/GenBank/DDBJ databases">
        <title>Comparative genomes isolates from brazilian mangrove.</title>
        <authorList>
            <person name="De Araujo J.E."/>
            <person name="Taketani R.G."/>
            <person name="Silva M.C.P."/>
            <person name="Lourenco M.V."/>
            <person name="Oliveira V.M."/>
            <person name="Andreote F.D."/>
        </authorList>
    </citation>
    <scope>NUCLEOTIDE SEQUENCE [LARGE SCALE GENOMIC DNA]</scope>
    <source>
        <strain evidence="2 3">HEX PRIS-MGV</strain>
    </source>
</reference>
<accession>A0A368KQK8</accession>
<protein>
    <submittedName>
        <fullName evidence="2">Uncharacterized protein</fullName>
    </submittedName>
</protein>
<dbReference type="Proteomes" id="UP000253562">
    <property type="component" value="Unassembled WGS sequence"/>
</dbReference>
<keyword evidence="1" id="KW-1133">Transmembrane helix</keyword>
<feature type="transmembrane region" description="Helical" evidence="1">
    <location>
        <begin position="73"/>
        <end position="92"/>
    </location>
</feature>
<name>A0A368KQK8_9BACT</name>
<evidence type="ECO:0000313" key="2">
    <source>
        <dbReference type="EMBL" id="RCS49165.1"/>
    </source>
</evidence>
<evidence type="ECO:0000256" key="1">
    <source>
        <dbReference type="SAM" id="Phobius"/>
    </source>
</evidence>
<dbReference type="RefSeq" id="WP_114368882.1">
    <property type="nucleotide sequence ID" value="NZ_QPEX01000024.1"/>
</dbReference>